<accession>A0A3S8RNX9</accession>
<evidence type="ECO:0000259" key="3">
    <source>
        <dbReference type="PROSITE" id="PS50893"/>
    </source>
</evidence>
<dbReference type="PANTHER" id="PTHR24220:SF692">
    <property type="entry name" value="ABC TRANSPORTER DOMAIN-CONTAINING PROTEIN"/>
    <property type="match status" value="1"/>
</dbReference>
<dbReference type="Gene3D" id="3.40.50.300">
    <property type="entry name" value="P-loop containing nucleotide triphosphate hydrolases"/>
    <property type="match status" value="1"/>
</dbReference>
<sequence>MLQLNKITKTFNQSTPMETTLYHNLNLSVEKGEFITIIGSNGSGKSTLLNLICGQINPDKGTLTFGNRDLLKMKNHQRFKTISRVYQDPMAGTSPSLTVLENLSLASNKGKLMSLTKAINHKHEAEFVNLLRSLNLGLEDKLHVKVGQLSGGQRQALSLLMALMNNPDLLLLDEHTAALDPKSSESIIKLTQNMVAERNITTIMVTHNLQHALDYGSRLLMFHNGNIIRDIAHPEKEHLTKKDLLEMFASYDDAYIETL</sequence>
<evidence type="ECO:0000256" key="2">
    <source>
        <dbReference type="ARBA" id="ARBA00022840"/>
    </source>
</evidence>
<proteinExistence type="predicted"/>
<dbReference type="InterPro" id="IPR015854">
    <property type="entry name" value="ABC_transpr_LolD-like"/>
</dbReference>
<dbReference type="AlphaFoldDB" id="A0A3S8RNX9"/>
<name>A0A3S8RNX9_9FIRM</name>
<protein>
    <submittedName>
        <fullName evidence="4">ATP-binding cassette domain-containing protein</fullName>
    </submittedName>
</protein>
<dbReference type="PROSITE" id="PS00211">
    <property type="entry name" value="ABC_TRANSPORTER_1"/>
    <property type="match status" value="1"/>
</dbReference>
<reference evidence="4 5" key="1">
    <citation type="journal article" date="2020" name="Int. J. Syst. Evol. Microbiol.">
        <title>Description of Erysipelothrix piscisicarius sp. nov., an emergent fish pathogen, and assessment of virulence using a tiger barb (Puntigrus tetrazona) infection model.</title>
        <authorList>
            <person name="Pomaranski E.K."/>
            <person name="Griffin M.J."/>
            <person name="Camus A.C."/>
            <person name="Armwood A.R."/>
            <person name="Shelley J."/>
            <person name="Waldbieser G.C."/>
            <person name="LaFrentz B.R."/>
            <person name="Garcia J.C."/>
            <person name="Yanong R."/>
            <person name="Soto E."/>
        </authorList>
    </citation>
    <scope>NUCLEOTIDE SEQUENCE [LARGE SCALE GENOMIC DNA]</scope>
    <source>
        <strain evidence="4 5">15TAL0474</strain>
    </source>
</reference>
<evidence type="ECO:0000313" key="5">
    <source>
        <dbReference type="Proteomes" id="UP000278804"/>
    </source>
</evidence>
<keyword evidence="5" id="KW-1185">Reference proteome</keyword>
<feature type="domain" description="ABC transporter" evidence="3">
    <location>
        <begin position="2"/>
        <end position="249"/>
    </location>
</feature>
<dbReference type="PROSITE" id="PS50893">
    <property type="entry name" value="ABC_TRANSPORTER_2"/>
    <property type="match status" value="1"/>
</dbReference>
<dbReference type="InterPro" id="IPR003593">
    <property type="entry name" value="AAA+_ATPase"/>
</dbReference>
<keyword evidence="1" id="KW-0547">Nucleotide-binding</keyword>
<dbReference type="Pfam" id="PF00005">
    <property type="entry name" value="ABC_tran"/>
    <property type="match status" value="1"/>
</dbReference>
<evidence type="ECO:0000256" key="1">
    <source>
        <dbReference type="ARBA" id="ARBA00022741"/>
    </source>
</evidence>
<dbReference type="RefSeq" id="WP_125164804.1">
    <property type="nucleotide sequence ID" value="NZ_CP034234.1"/>
</dbReference>
<dbReference type="PANTHER" id="PTHR24220">
    <property type="entry name" value="IMPORT ATP-BINDING PROTEIN"/>
    <property type="match status" value="1"/>
</dbReference>
<dbReference type="SMART" id="SM00382">
    <property type="entry name" value="AAA"/>
    <property type="match status" value="1"/>
</dbReference>
<dbReference type="InterPro" id="IPR003439">
    <property type="entry name" value="ABC_transporter-like_ATP-bd"/>
</dbReference>
<dbReference type="InterPro" id="IPR027417">
    <property type="entry name" value="P-loop_NTPase"/>
</dbReference>
<dbReference type="GO" id="GO:0016887">
    <property type="term" value="F:ATP hydrolysis activity"/>
    <property type="evidence" value="ECO:0007669"/>
    <property type="project" value="InterPro"/>
</dbReference>
<dbReference type="EMBL" id="CP034234">
    <property type="protein sequence ID" value="AZK44648.1"/>
    <property type="molecule type" value="Genomic_DNA"/>
</dbReference>
<dbReference type="GO" id="GO:0022857">
    <property type="term" value="F:transmembrane transporter activity"/>
    <property type="evidence" value="ECO:0007669"/>
    <property type="project" value="TreeGrafter"/>
</dbReference>
<dbReference type="SUPFAM" id="SSF52540">
    <property type="entry name" value="P-loop containing nucleoside triphosphate hydrolases"/>
    <property type="match status" value="1"/>
</dbReference>
<keyword evidence="2 4" id="KW-0067">ATP-binding</keyword>
<dbReference type="GO" id="GO:0005886">
    <property type="term" value="C:plasma membrane"/>
    <property type="evidence" value="ECO:0007669"/>
    <property type="project" value="TreeGrafter"/>
</dbReference>
<gene>
    <name evidence="4" type="ORF">EEI45_07880</name>
</gene>
<dbReference type="KEGG" id="eri:EEI45_07880"/>
<dbReference type="InterPro" id="IPR017871">
    <property type="entry name" value="ABC_transporter-like_CS"/>
</dbReference>
<dbReference type="Proteomes" id="UP000278804">
    <property type="component" value="Chromosome"/>
</dbReference>
<dbReference type="GO" id="GO:0005524">
    <property type="term" value="F:ATP binding"/>
    <property type="evidence" value="ECO:0007669"/>
    <property type="project" value="UniProtKB-KW"/>
</dbReference>
<evidence type="ECO:0000313" key="4">
    <source>
        <dbReference type="EMBL" id="AZK44648.1"/>
    </source>
</evidence>
<organism evidence="4 5">
    <name type="scientific">Erysipelothrix piscisicarius</name>
    <dbReference type="NCBI Taxonomy" id="2485784"/>
    <lineage>
        <taxon>Bacteria</taxon>
        <taxon>Bacillati</taxon>
        <taxon>Bacillota</taxon>
        <taxon>Erysipelotrichia</taxon>
        <taxon>Erysipelotrichales</taxon>
        <taxon>Erysipelotrichaceae</taxon>
        <taxon>Erysipelothrix</taxon>
    </lineage>
</organism>